<reference evidence="1" key="1">
    <citation type="submission" date="2017-05" db="UniProtKB">
        <authorList>
            <consortium name="EnsemblMetazoa"/>
        </authorList>
    </citation>
    <scope>IDENTIFICATION</scope>
</reference>
<organism evidence="1">
    <name type="scientific">Amphimedon queenslandica</name>
    <name type="common">Sponge</name>
    <dbReference type="NCBI Taxonomy" id="400682"/>
    <lineage>
        <taxon>Eukaryota</taxon>
        <taxon>Metazoa</taxon>
        <taxon>Porifera</taxon>
        <taxon>Demospongiae</taxon>
        <taxon>Heteroscleromorpha</taxon>
        <taxon>Haplosclerida</taxon>
        <taxon>Niphatidae</taxon>
        <taxon>Amphimedon</taxon>
    </lineage>
</organism>
<dbReference type="EnsemblMetazoa" id="Aqu2.1.34122_001">
    <property type="protein sequence ID" value="Aqu2.1.34122_001"/>
    <property type="gene ID" value="Aqu2.1.34122"/>
</dbReference>
<protein>
    <submittedName>
        <fullName evidence="1">Uncharacterized protein</fullName>
    </submittedName>
</protein>
<evidence type="ECO:0000313" key="1">
    <source>
        <dbReference type="EnsemblMetazoa" id="Aqu2.1.34122_001"/>
    </source>
</evidence>
<sequence>MKQKSSLKEWQDGASWTMGYLEFFLSLSCFNQLQKVWKSEVESSQKRKQKNKVLAKQRMMCVLTEIDDFDLSVTSLKQGMEKDHHCISLAPCIQN</sequence>
<accession>A0A1X7V3J8</accession>
<name>A0A1X7V3J8_AMPQE</name>
<dbReference type="AlphaFoldDB" id="A0A1X7V3J8"/>
<proteinExistence type="predicted"/>
<dbReference type="InParanoid" id="A0A1X7V3J8"/>